<keyword evidence="1" id="KW-0472">Membrane</keyword>
<reference evidence="2 3" key="1">
    <citation type="submission" date="2011-08" db="EMBL/GenBank/DDBJ databases">
        <title>The Genome Sequence of Clostridium orbiscindens 1_3_50AFAA.</title>
        <authorList>
            <consortium name="The Broad Institute Genome Sequencing Platform"/>
            <person name="Earl A."/>
            <person name="Ward D."/>
            <person name="Feldgarden M."/>
            <person name="Gevers D."/>
            <person name="Daigneault M."/>
            <person name="Strauss J."/>
            <person name="Allen-Vercoe E."/>
            <person name="Young S.K."/>
            <person name="Zeng Q."/>
            <person name="Gargeya S."/>
            <person name="Fitzgerald M."/>
            <person name="Haas B."/>
            <person name="Abouelleil A."/>
            <person name="Alvarado L."/>
            <person name="Arachchi H.M."/>
            <person name="Berlin A."/>
            <person name="Brown A."/>
            <person name="Chapman S.B."/>
            <person name="Chen Z."/>
            <person name="Dunbar C."/>
            <person name="Freedman E."/>
            <person name="Gearin G."/>
            <person name="Gellesch M."/>
            <person name="Goldberg J."/>
            <person name="Griggs A."/>
            <person name="Gujja S."/>
            <person name="Heiman D."/>
            <person name="Howarth C."/>
            <person name="Larson L."/>
            <person name="Lui A."/>
            <person name="MacDonald P.J.P."/>
            <person name="Montmayeur A."/>
            <person name="Murphy C."/>
            <person name="Neiman D."/>
            <person name="Pearson M."/>
            <person name="Priest M."/>
            <person name="Roberts A."/>
            <person name="Saif S."/>
            <person name="Shea T."/>
            <person name="Shenoy N."/>
            <person name="Sisk P."/>
            <person name="Stolte C."/>
            <person name="Sykes S."/>
            <person name="Wortman J."/>
            <person name="Nusbaum C."/>
            <person name="Birren B."/>
        </authorList>
    </citation>
    <scope>NUCLEOTIDE SEQUENCE [LARGE SCALE GENOMIC DNA]</scope>
    <source>
        <strain evidence="2 3">1_3_50AFAA</strain>
    </source>
</reference>
<evidence type="ECO:0000313" key="3">
    <source>
        <dbReference type="Proteomes" id="UP000029585"/>
    </source>
</evidence>
<feature type="transmembrane region" description="Helical" evidence="1">
    <location>
        <begin position="6"/>
        <end position="24"/>
    </location>
</feature>
<protein>
    <submittedName>
        <fullName evidence="2">Uncharacterized protein</fullName>
    </submittedName>
</protein>
<sequence length="63" mass="6720">MSDLRLLAFVLSGGFLFLGGIWLGGDYGLALLLLGLVVLLVPVVLACISLIRWLVPPSQSSHE</sequence>
<keyword evidence="1" id="KW-1133">Transmembrane helix</keyword>
<keyword evidence="1" id="KW-0812">Transmembrane</keyword>
<evidence type="ECO:0000256" key="1">
    <source>
        <dbReference type="SAM" id="Phobius"/>
    </source>
</evidence>
<dbReference type="EMBL" id="ADLO01000054">
    <property type="protein sequence ID" value="KGF55874.1"/>
    <property type="molecule type" value="Genomic_DNA"/>
</dbReference>
<proteinExistence type="predicted"/>
<dbReference type="RefSeq" id="WP_009256998.1">
    <property type="nucleotide sequence ID" value="NZ_KN174162.1"/>
</dbReference>
<dbReference type="HOGENOM" id="CLU_2877935_0_0_9"/>
<keyword evidence="3" id="KW-1185">Reference proteome</keyword>
<dbReference type="Proteomes" id="UP000029585">
    <property type="component" value="Unassembled WGS sequence"/>
</dbReference>
<dbReference type="AlphaFoldDB" id="A0A096DED7"/>
<comment type="caution">
    <text evidence="2">The sequence shown here is derived from an EMBL/GenBank/DDBJ whole genome shotgun (WGS) entry which is preliminary data.</text>
</comment>
<name>A0A096DED7_FLAPL</name>
<gene>
    <name evidence="2" type="ORF">HMPREF9460_01708</name>
</gene>
<evidence type="ECO:0000313" key="2">
    <source>
        <dbReference type="EMBL" id="KGF55874.1"/>
    </source>
</evidence>
<feature type="transmembrane region" description="Helical" evidence="1">
    <location>
        <begin position="31"/>
        <end position="55"/>
    </location>
</feature>
<organism evidence="2 3">
    <name type="scientific">Flavonifractor plautii 1_3_50AFAA</name>
    <dbReference type="NCBI Taxonomy" id="742738"/>
    <lineage>
        <taxon>Bacteria</taxon>
        <taxon>Bacillati</taxon>
        <taxon>Bacillota</taxon>
        <taxon>Clostridia</taxon>
        <taxon>Eubacteriales</taxon>
        <taxon>Oscillospiraceae</taxon>
        <taxon>Flavonifractor</taxon>
    </lineage>
</organism>
<accession>A0A096DED7</accession>